<proteinExistence type="predicted"/>
<feature type="domain" description="Insertion element IS402-like" evidence="4">
    <location>
        <begin position="50"/>
        <end position="123"/>
    </location>
</feature>
<dbReference type="Pfam" id="PF01609">
    <property type="entry name" value="DDE_Tnp_1"/>
    <property type="match status" value="1"/>
</dbReference>
<dbReference type="AlphaFoldDB" id="A0AAE3UAR6"/>
<protein>
    <submittedName>
        <fullName evidence="5">IS5 family transposase</fullName>
    </submittedName>
</protein>
<dbReference type="GO" id="GO:0004803">
    <property type="term" value="F:transposase activity"/>
    <property type="evidence" value="ECO:0007669"/>
    <property type="project" value="InterPro"/>
</dbReference>
<dbReference type="NCBIfam" id="NF033580">
    <property type="entry name" value="transpos_IS5_3"/>
    <property type="match status" value="1"/>
</dbReference>
<dbReference type="PANTHER" id="PTHR30007:SF0">
    <property type="entry name" value="TRANSPOSASE"/>
    <property type="match status" value="1"/>
</dbReference>
<dbReference type="Pfam" id="PF13340">
    <property type="entry name" value="DUF4096"/>
    <property type="match status" value="1"/>
</dbReference>
<evidence type="ECO:0000259" key="3">
    <source>
        <dbReference type="Pfam" id="PF01609"/>
    </source>
</evidence>
<dbReference type="RefSeq" id="WP_313990032.1">
    <property type="nucleotide sequence ID" value="NZ_JASJOS010000052.1"/>
</dbReference>
<feature type="region of interest" description="Disordered" evidence="1">
    <location>
        <begin position="1"/>
        <end position="37"/>
    </location>
</feature>
<evidence type="ECO:0000259" key="4">
    <source>
        <dbReference type="Pfam" id="PF13340"/>
    </source>
</evidence>
<keyword evidence="2" id="KW-0812">Transmembrane</keyword>
<evidence type="ECO:0000256" key="2">
    <source>
        <dbReference type="SAM" id="Phobius"/>
    </source>
</evidence>
<feature type="transmembrane region" description="Helical" evidence="2">
    <location>
        <begin position="176"/>
        <end position="195"/>
    </location>
</feature>
<dbReference type="EMBL" id="JASJOS010000052">
    <property type="protein sequence ID" value="MDJ1486449.1"/>
    <property type="molecule type" value="Genomic_DNA"/>
</dbReference>
<dbReference type="InterPro" id="IPR002559">
    <property type="entry name" value="Transposase_11"/>
</dbReference>
<reference evidence="5" key="1">
    <citation type="submission" date="2023-05" db="EMBL/GenBank/DDBJ databases">
        <authorList>
            <person name="Zhang X."/>
        </authorList>
    </citation>
    <scope>NUCLEOTIDE SEQUENCE</scope>
    <source>
        <strain evidence="5">YF14B1</strain>
    </source>
</reference>
<gene>
    <name evidence="5" type="ORF">QNI16_38605</name>
</gene>
<comment type="caution">
    <text evidence="5">The sequence shown here is derived from an EMBL/GenBank/DDBJ whole genome shotgun (WGS) entry which is preliminary data.</text>
</comment>
<sequence length="308" mass="35568">MPSSKKKQKKKSTKKTQSKNTDTKSADLSKASTQIVKQKVSGQKVYCSDLSEKAWKNLEPLLPKKQTGKVGRPTSDLRLIINGILYVLRSGCSWAMLPKEYPCFKTVYSYFWRWSREGIWQKIQVALVKKVRKKVKKRKERPSAACLDSCSVKTTQIGGEERGYDAGKKVKGRKRFILVDTVGLLLAVIVVGAHTSEKAGAQLLLEKIKLSKRLSNLCRRIKMVWVDGGYQGNELVQWVKHVWNWNWQVVKRNEDQSGFVVLPRRWVVERTFAWLSFHRRLNKDYEKTTQSSENFIYIAAIDLMLKRL</sequence>
<keyword evidence="2" id="KW-0472">Membrane</keyword>
<name>A0AAE3UAR6_9BACT</name>
<dbReference type="GO" id="GO:0006313">
    <property type="term" value="P:DNA transposition"/>
    <property type="evidence" value="ECO:0007669"/>
    <property type="project" value="InterPro"/>
</dbReference>
<keyword evidence="2" id="KW-1133">Transmembrane helix</keyword>
<feature type="domain" description="Transposase IS4-like" evidence="3">
    <location>
        <begin position="142"/>
        <end position="301"/>
    </location>
</feature>
<organism evidence="5 6">
    <name type="scientific">Xanthocytophaga flava</name>
    <dbReference type="NCBI Taxonomy" id="3048013"/>
    <lineage>
        <taxon>Bacteria</taxon>
        <taxon>Pseudomonadati</taxon>
        <taxon>Bacteroidota</taxon>
        <taxon>Cytophagia</taxon>
        <taxon>Cytophagales</taxon>
        <taxon>Rhodocytophagaceae</taxon>
        <taxon>Xanthocytophaga</taxon>
    </lineage>
</organism>
<evidence type="ECO:0000313" key="5">
    <source>
        <dbReference type="EMBL" id="MDJ1486449.1"/>
    </source>
</evidence>
<feature type="compositionally biased region" description="Basic residues" evidence="1">
    <location>
        <begin position="1"/>
        <end position="17"/>
    </location>
</feature>
<evidence type="ECO:0000256" key="1">
    <source>
        <dbReference type="SAM" id="MobiDB-lite"/>
    </source>
</evidence>
<evidence type="ECO:0000313" key="6">
    <source>
        <dbReference type="Proteomes" id="UP001241110"/>
    </source>
</evidence>
<accession>A0AAE3UAR6</accession>
<dbReference type="GO" id="GO:0003677">
    <property type="term" value="F:DNA binding"/>
    <property type="evidence" value="ECO:0007669"/>
    <property type="project" value="InterPro"/>
</dbReference>
<dbReference type="Proteomes" id="UP001241110">
    <property type="component" value="Unassembled WGS sequence"/>
</dbReference>
<dbReference type="InterPro" id="IPR025161">
    <property type="entry name" value="IS402-like_dom"/>
</dbReference>
<dbReference type="PANTHER" id="PTHR30007">
    <property type="entry name" value="PHP DOMAIN PROTEIN"/>
    <property type="match status" value="1"/>
</dbReference>